<dbReference type="AlphaFoldDB" id="A0A6A6WHQ0"/>
<evidence type="ECO:0000313" key="3">
    <source>
        <dbReference type="EMBL" id="KAF2760681.1"/>
    </source>
</evidence>
<dbReference type="Pfam" id="PF01424">
    <property type="entry name" value="R3H"/>
    <property type="match status" value="1"/>
</dbReference>
<proteinExistence type="predicted"/>
<sequence length="773" mass="85906">MAGVLDEAANTQDEKAANTKENEGPNISLCTDPANVSGPSGSMSQLSISPPEKPVRLRHPLHSRTSPLVIRHSASSLAPVVSASAADASTASHGSSRQEVIEERCIANNIALQSRDDTMDTILSRSPTPAASDSSEDIVVFKGRGHTSVSAPLPPRQKTVPTSGDMVQYSKYDENKCVSIDRAFNVREGDTQSWDVGSTPWEHRSTPGVGWANDYIFAEKQRKTKRSARREDIRRLEQTRVLAEYKAQQDAVRDYIENIQAHDDDSDDTPMVTKSVQPSDTKTVNFSAGNHESTALDGWNETTIRDLDDISTSSDVSGDVVRILNKRIRPSGVQYLVVYEESGVDDACWLHSSHLNRPAEIVLVRTYEQEHDETLARQLVSESTDSDTQGRQSEYEAAGSDDDVDGSVDLDLDDLEYEDTSTGRHIESLSDEGLARILSVQQSLGLDTDEIVLFDDVFGSRAISDHTSKSNVILANKASSGRSNKRRQRVGFFPDASLMADMLDEDPYNAFDVMDFERPSLKPKKKGRRSDPALDLSDEELAAQIQASWEDDRKKKSLKRIERQQMHKEGLIGKKKNKFKIEQSRSEEPPSWSELKTAIEKFLCSSESFYTFPATLSKTERIFVHSASQMFELESTSRGSERAGNRQLTVTKNSWTIDANHDEYSRKLSQVQRKFFHSDMRPRLEGLGRSVKRGMRAFKDPVGKHKDQLVHGATYSTGEIVGSKAPEIGQDNRGRAMLEKMGWTKGDALGAYDNKGSTDPIAHRFKAGRAGLR</sequence>
<reference evidence="3" key="1">
    <citation type="journal article" date="2020" name="Stud. Mycol.">
        <title>101 Dothideomycetes genomes: a test case for predicting lifestyles and emergence of pathogens.</title>
        <authorList>
            <person name="Haridas S."/>
            <person name="Albert R."/>
            <person name="Binder M."/>
            <person name="Bloem J."/>
            <person name="Labutti K."/>
            <person name="Salamov A."/>
            <person name="Andreopoulos B."/>
            <person name="Baker S."/>
            <person name="Barry K."/>
            <person name="Bills G."/>
            <person name="Bluhm B."/>
            <person name="Cannon C."/>
            <person name="Castanera R."/>
            <person name="Culley D."/>
            <person name="Daum C."/>
            <person name="Ezra D."/>
            <person name="Gonzalez J."/>
            <person name="Henrissat B."/>
            <person name="Kuo A."/>
            <person name="Liang C."/>
            <person name="Lipzen A."/>
            <person name="Lutzoni F."/>
            <person name="Magnuson J."/>
            <person name="Mondo S."/>
            <person name="Nolan M."/>
            <person name="Ohm R."/>
            <person name="Pangilinan J."/>
            <person name="Park H.-J."/>
            <person name="Ramirez L."/>
            <person name="Alfaro M."/>
            <person name="Sun H."/>
            <person name="Tritt A."/>
            <person name="Yoshinaga Y."/>
            <person name="Zwiers L.-H."/>
            <person name="Turgeon B."/>
            <person name="Goodwin S."/>
            <person name="Spatafora J."/>
            <person name="Crous P."/>
            <person name="Grigoriev I."/>
        </authorList>
    </citation>
    <scope>NUCLEOTIDE SEQUENCE</scope>
    <source>
        <strain evidence="3">CBS 121739</strain>
    </source>
</reference>
<feature type="compositionally biased region" description="Polar residues" evidence="1">
    <location>
        <begin position="380"/>
        <end position="392"/>
    </location>
</feature>
<protein>
    <recommendedName>
        <fullName evidence="2">G-patch domain-containing protein</fullName>
    </recommendedName>
</protein>
<dbReference type="PROSITE" id="PS50174">
    <property type="entry name" value="G_PATCH"/>
    <property type="match status" value="1"/>
</dbReference>
<dbReference type="PANTHER" id="PTHR14195">
    <property type="entry name" value="G PATCH DOMAIN CONTAINING PROTEIN 2"/>
    <property type="match status" value="1"/>
</dbReference>
<feature type="compositionally biased region" description="Basic residues" evidence="1">
    <location>
        <begin position="763"/>
        <end position="773"/>
    </location>
</feature>
<gene>
    <name evidence="3" type="ORF">EJ05DRAFT_239424</name>
</gene>
<dbReference type="OrthoDB" id="21470at2759"/>
<evidence type="ECO:0000256" key="1">
    <source>
        <dbReference type="SAM" id="MobiDB-lite"/>
    </source>
</evidence>
<dbReference type="SMART" id="SM00443">
    <property type="entry name" value="G_patch"/>
    <property type="match status" value="1"/>
</dbReference>
<keyword evidence="4" id="KW-1185">Reference proteome</keyword>
<name>A0A6A6WHQ0_9PEZI</name>
<dbReference type="RefSeq" id="XP_033603132.1">
    <property type="nucleotide sequence ID" value="XM_033740040.1"/>
</dbReference>
<feature type="region of interest" description="Disordered" evidence="1">
    <location>
        <begin position="1"/>
        <end position="53"/>
    </location>
</feature>
<feature type="domain" description="G-patch" evidence="2">
    <location>
        <begin position="730"/>
        <end position="773"/>
    </location>
</feature>
<feature type="compositionally biased region" description="Acidic residues" evidence="1">
    <location>
        <begin position="399"/>
        <end position="409"/>
    </location>
</feature>
<evidence type="ECO:0000313" key="4">
    <source>
        <dbReference type="Proteomes" id="UP000799437"/>
    </source>
</evidence>
<evidence type="ECO:0000259" key="2">
    <source>
        <dbReference type="PROSITE" id="PS50174"/>
    </source>
</evidence>
<feature type="region of interest" description="Disordered" evidence="1">
    <location>
        <begin position="378"/>
        <end position="409"/>
    </location>
</feature>
<dbReference type="InterPro" id="IPR036867">
    <property type="entry name" value="R3H_dom_sf"/>
</dbReference>
<dbReference type="InterPro" id="IPR001374">
    <property type="entry name" value="R3H_dom"/>
</dbReference>
<dbReference type="GeneID" id="54481094"/>
<dbReference type="InterPro" id="IPR000467">
    <property type="entry name" value="G_patch_dom"/>
</dbReference>
<dbReference type="Gene3D" id="3.30.1370.50">
    <property type="entry name" value="R3H-like domain"/>
    <property type="match status" value="1"/>
</dbReference>
<dbReference type="GO" id="GO:0003676">
    <property type="term" value="F:nucleic acid binding"/>
    <property type="evidence" value="ECO:0007669"/>
    <property type="project" value="InterPro"/>
</dbReference>
<accession>A0A6A6WHQ0</accession>
<dbReference type="SUPFAM" id="SSF82708">
    <property type="entry name" value="R3H domain"/>
    <property type="match status" value="1"/>
</dbReference>
<dbReference type="Pfam" id="PF01585">
    <property type="entry name" value="G-patch"/>
    <property type="match status" value="1"/>
</dbReference>
<dbReference type="Proteomes" id="UP000799437">
    <property type="component" value="Unassembled WGS sequence"/>
</dbReference>
<feature type="region of interest" description="Disordered" evidence="1">
    <location>
        <begin position="750"/>
        <end position="773"/>
    </location>
</feature>
<organism evidence="3 4">
    <name type="scientific">Pseudovirgaria hyperparasitica</name>
    <dbReference type="NCBI Taxonomy" id="470096"/>
    <lineage>
        <taxon>Eukaryota</taxon>
        <taxon>Fungi</taxon>
        <taxon>Dikarya</taxon>
        <taxon>Ascomycota</taxon>
        <taxon>Pezizomycotina</taxon>
        <taxon>Dothideomycetes</taxon>
        <taxon>Dothideomycetes incertae sedis</taxon>
        <taxon>Acrospermales</taxon>
        <taxon>Acrospermaceae</taxon>
        <taxon>Pseudovirgaria</taxon>
    </lineage>
</organism>
<feature type="compositionally biased region" description="Polar residues" evidence="1">
    <location>
        <begin position="37"/>
        <end position="48"/>
    </location>
</feature>
<dbReference type="EMBL" id="ML996567">
    <property type="protein sequence ID" value="KAF2760681.1"/>
    <property type="molecule type" value="Genomic_DNA"/>
</dbReference>
<dbReference type="SMART" id="SM00393">
    <property type="entry name" value="R3H"/>
    <property type="match status" value="1"/>
</dbReference>
<dbReference type="InterPro" id="IPR051189">
    <property type="entry name" value="Splicing_assoc_domain"/>
</dbReference>
<feature type="compositionally biased region" description="Basic and acidic residues" evidence="1">
    <location>
        <begin position="12"/>
        <end position="23"/>
    </location>
</feature>